<name>A0A6C0CF60_9ZZZZ</name>
<feature type="region of interest" description="Disordered" evidence="1">
    <location>
        <begin position="257"/>
        <end position="297"/>
    </location>
</feature>
<dbReference type="EMBL" id="MN739411">
    <property type="protein sequence ID" value="QHT03406.1"/>
    <property type="molecule type" value="Genomic_DNA"/>
</dbReference>
<accession>A0A6C0CF60</accession>
<organism evidence="2">
    <name type="scientific">viral metagenome</name>
    <dbReference type="NCBI Taxonomy" id="1070528"/>
    <lineage>
        <taxon>unclassified sequences</taxon>
        <taxon>metagenomes</taxon>
        <taxon>organismal metagenomes</taxon>
    </lineage>
</organism>
<feature type="compositionally biased region" description="Basic and acidic residues" evidence="1">
    <location>
        <begin position="275"/>
        <end position="295"/>
    </location>
</feature>
<dbReference type="AlphaFoldDB" id="A0A6C0CF60"/>
<protein>
    <submittedName>
        <fullName evidence="2">Uncharacterized protein</fullName>
    </submittedName>
</protein>
<reference evidence="2" key="1">
    <citation type="journal article" date="2020" name="Nature">
        <title>Giant virus diversity and host interactions through global metagenomics.</title>
        <authorList>
            <person name="Schulz F."/>
            <person name="Roux S."/>
            <person name="Paez-Espino D."/>
            <person name="Jungbluth S."/>
            <person name="Walsh D.A."/>
            <person name="Denef V.J."/>
            <person name="McMahon K.D."/>
            <person name="Konstantinidis K.T."/>
            <person name="Eloe-Fadrosh E.A."/>
            <person name="Kyrpides N.C."/>
            <person name="Woyke T."/>
        </authorList>
    </citation>
    <scope>NUCLEOTIDE SEQUENCE</scope>
    <source>
        <strain evidence="2">GVMAG-M-3300021079-18</strain>
    </source>
</reference>
<proteinExistence type="predicted"/>
<evidence type="ECO:0000256" key="1">
    <source>
        <dbReference type="SAM" id="MobiDB-lite"/>
    </source>
</evidence>
<evidence type="ECO:0000313" key="2">
    <source>
        <dbReference type="EMBL" id="QHT03406.1"/>
    </source>
</evidence>
<sequence>MATKTKTITDAVKLEFLAQTIAAAVLDKLYIPFERRLVDLDVGSVEAILKSSEATDFILAVPKSLNSENEFDGVTVPKGKTYKVYVPSNPPELRTENWRRVLLDGIKHQSAHVFAAVRTELASQTTGQEFYLAGLRLFLYYANTEGEIHDLVVKKFGLKSKERLVYKYEGDLIVPVVTSTGPVLLNKSGKAMTNFQKSRVVELLTEEWTYLDKDGDDLLALNLCESFAIKGEDNVENHRKLESSHFTAALREIVPLKKATAPGSDRGPKTSQKAEVVEKNFASERSSSKTEEKKPAVRPAVGTLKYAAVKAGETEFDDEKKRRAADLITKLVAKNLAYYNDPEKRKNKTNMKLLLAIAAGLASSELAKEKLKHEKKGKTKNVLNIITLRLLFQENDNNSIVQTVVKGDPLFPNRLVHLALDTKSQLVQEAWFNTNEAEAFKSQGIKVNANLTSGNKDLESWLQETVMPGFWAIFAPSLVADFKIGSETAEDTEDVEVPERIVAAKKSFGGSKEKKSVVRKFGTTVGATQEIGFSPAWAAALPILEGDEAALVNGNMKDLRDQSMSVAQEVLRMDSGDLHRLELIKKNVAALFQVDDRSTIETIRKNLVPIVDVNIAASEKPFQLRSASTTKVIQTPQKGLGTSQYEEEAAE</sequence>